<dbReference type="InterPro" id="IPR027417">
    <property type="entry name" value="P-loop_NTPase"/>
</dbReference>
<dbReference type="GO" id="GO:0003677">
    <property type="term" value="F:DNA binding"/>
    <property type="evidence" value="ECO:0007669"/>
    <property type="project" value="InterPro"/>
</dbReference>
<dbReference type="SMART" id="SM00490">
    <property type="entry name" value="HELICc"/>
    <property type="match status" value="1"/>
</dbReference>
<dbReference type="InterPro" id="IPR021835">
    <property type="entry name" value="DUF3427"/>
</dbReference>
<dbReference type="Gene3D" id="3.30.870.10">
    <property type="entry name" value="Endonuclease Chain A"/>
    <property type="match status" value="1"/>
</dbReference>
<dbReference type="SUPFAM" id="SSF52540">
    <property type="entry name" value="P-loop containing nucleoside triphosphate hydrolases"/>
    <property type="match status" value="1"/>
</dbReference>
<dbReference type="CDD" id="cd09204">
    <property type="entry name" value="PLDc_N_DEXD_b2"/>
    <property type="match status" value="1"/>
</dbReference>
<gene>
    <name evidence="3" type="ORF">FC43_GL000801</name>
</gene>
<dbReference type="GO" id="GO:0016787">
    <property type="term" value="F:hydrolase activity"/>
    <property type="evidence" value="ECO:0007669"/>
    <property type="project" value="InterPro"/>
</dbReference>
<sequence>MTDWQTTELQAALVNSLVDQSHGQASVNFGPRLLDNQGTPTWLTLRHHLLTCRRFCFSVAFISDAMVSNLKPLLRQLAAKGVKGQLLTATYLNFNTPKVFAELLKLPNLEVRVAAGAGFHQKGYWFDHGAYATFLVGSANLTAGAMLGRNQEWMLQLDSRAAGAFTGQFQQLFARQWAQAQPLTAAWLAAYQANYQAPQAQPLAAAPTPVIRPNRMQAAALAAIEQLRGTGARRGLVISATGTGKTYLAAFAVQAARPQRLLFVAHREQILQKARRSFQKVLGGAERDYGLLTGNRHDWGAKYLFATVQTLQKNLAAFEPAEFDYLIIDEVHHAGAATYQALLDYFHPTFCLGLTATPERTDEVSVFDLFDHQVAYEIRLPEALAAEMLVPFHYVGIADYQFTLAADNQRVTKYQAQFATGSAHRADAKAVALLTSDERVAYLLAQTAYYGYSGDQGHGLIFCASVLEATELAAALCRHGHPAAALSGTDGIARREQLVAQLTAGQLEYLVTVDIFNEGIDIPCVNQVVFLRNTASPIVYQQQLGRGLRKSPGKDYLVVIDFIGNFKHNYLLPLALTGAATASADAARATVQGQTLVGQSTIEFEPVAQERVLATLSQAHLTALSRLRPLYMDLKARLGRRPALSDFQRYGVADPLVVTSTGPVRNYAQFLAKMGEPVTLTDYQHRVLNFCSAELLNGKRRHELLLLAQLLNQPVVTAQAFQAQLQAHGCVSDPLTLRSVHKVLDLSYFAKRARPTQADYGSQPVVEFVGNHYQWGPQMRAALQTTPQFRALVADTVKTGLALAQAYRPDQLFTRGQKYTRKDAVRLINNPKNLNAQIVSGYYFTNAESQLHEGIFFVSYQKRQGIKKALAYQNEFIGHGALRFFLNGKDIKPTAKNVQRLLSGQDRLHLFVQRSNALDQQSYYYLGTCHYQADSLTKVVDGDLTRLAVNLALDTPLDDQLLRLLTGEEDA</sequence>
<comment type="caution">
    <text evidence="3">The sequence shown here is derived from an EMBL/GenBank/DDBJ whole genome shotgun (WGS) entry which is preliminary data.</text>
</comment>
<dbReference type="InterPro" id="IPR006935">
    <property type="entry name" value="Helicase/UvrB_N"/>
</dbReference>
<accession>A0A0R1U9A1</accession>
<evidence type="ECO:0000313" key="3">
    <source>
        <dbReference type="EMBL" id="KRL87898.1"/>
    </source>
</evidence>
<dbReference type="CDD" id="cd18032">
    <property type="entry name" value="DEXHc_RE_I_III_res"/>
    <property type="match status" value="1"/>
</dbReference>
<protein>
    <submittedName>
        <fullName evidence="3">Uncharacterized protein</fullName>
    </submittedName>
</protein>
<dbReference type="AlphaFoldDB" id="A0A0R1U9A1"/>
<dbReference type="Pfam" id="PF13091">
    <property type="entry name" value="PLDc_2"/>
    <property type="match status" value="1"/>
</dbReference>
<dbReference type="Pfam" id="PF11907">
    <property type="entry name" value="DUF3427"/>
    <property type="match status" value="1"/>
</dbReference>
<dbReference type="Pfam" id="PF04851">
    <property type="entry name" value="ResIII"/>
    <property type="match status" value="1"/>
</dbReference>
<dbReference type="SUPFAM" id="SSF56024">
    <property type="entry name" value="Phospholipase D/nuclease"/>
    <property type="match status" value="1"/>
</dbReference>
<dbReference type="CDD" id="cd18799">
    <property type="entry name" value="SF2_C_EcoAI-like"/>
    <property type="match status" value="1"/>
</dbReference>
<dbReference type="InterPro" id="IPR001650">
    <property type="entry name" value="Helicase_C-like"/>
</dbReference>
<dbReference type="GO" id="GO:0005524">
    <property type="term" value="F:ATP binding"/>
    <property type="evidence" value="ECO:0007669"/>
    <property type="project" value="InterPro"/>
</dbReference>
<proteinExistence type="predicted"/>
<organism evidence="3 4">
    <name type="scientific">Limosilactobacillus ingluviei DSM 15946</name>
    <dbReference type="NCBI Taxonomy" id="1423760"/>
    <lineage>
        <taxon>Bacteria</taxon>
        <taxon>Bacillati</taxon>
        <taxon>Bacillota</taxon>
        <taxon>Bacilli</taxon>
        <taxon>Lactobacillales</taxon>
        <taxon>Lactobacillaceae</taxon>
        <taxon>Limosilactobacillus</taxon>
    </lineage>
</organism>
<evidence type="ECO:0000259" key="1">
    <source>
        <dbReference type="PROSITE" id="PS51192"/>
    </source>
</evidence>
<dbReference type="PANTHER" id="PTHR47396">
    <property type="entry name" value="TYPE I RESTRICTION ENZYME ECOKI R PROTEIN"/>
    <property type="match status" value="1"/>
</dbReference>
<dbReference type="RefSeq" id="WP_056955499.1">
    <property type="nucleotide sequence ID" value="NZ_AZFK01000086.1"/>
</dbReference>
<name>A0A0R1U9A1_9LACO</name>
<dbReference type="InterPro" id="IPR014001">
    <property type="entry name" value="Helicase_ATP-bd"/>
</dbReference>
<dbReference type="PROSITE" id="PS51194">
    <property type="entry name" value="HELICASE_CTER"/>
    <property type="match status" value="1"/>
</dbReference>
<dbReference type="Proteomes" id="UP000050816">
    <property type="component" value="Unassembled WGS sequence"/>
</dbReference>
<dbReference type="Gene3D" id="3.40.50.300">
    <property type="entry name" value="P-loop containing nucleotide triphosphate hydrolases"/>
    <property type="match status" value="2"/>
</dbReference>
<dbReference type="Pfam" id="PF00271">
    <property type="entry name" value="Helicase_C"/>
    <property type="match status" value="1"/>
</dbReference>
<dbReference type="Pfam" id="PF26350">
    <property type="entry name" value="DUF8090"/>
    <property type="match status" value="1"/>
</dbReference>
<dbReference type="GO" id="GO:0005829">
    <property type="term" value="C:cytosol"/>
    <property type="evidence" value="ECO:0007669"/>
    <property type="project" value="TreeGrafter"/>
</dbReference>
<dbReference type="PANTHER" id="PTHR47396:SF1">
    <property type="entry name" value="ATP-DEPENDENT HELICASE IRC3-RELATED"/>
    <property type="match status" value="1"/>
</dbReference>
<dbReference type="EMBL" id="AZFK01000086">
    <property type="protein sequence ID" value="KRL87898.1"/>
    <property type="molecule type" value="Genomic_DNA"/>
</dbReference>
<feature type="domain" description="Helicase C-terminal" evidence="2">
    <location>
        <begin position="445"/>
        <end position="592"/>
    </location>
</feature>
<evidence type="ECO:0000313" key="4">
    <source>
        <dbReference type="Proteomes" id="UP000050816"/>
    </source>
</evidence>
<evidence type="ECO:0000259" key="2">
    <source>
        <dbReference type="PROSITE" id="PS51194"/>
    </source>
</evidence>
<feature type="domain" description="Helicase ATP-binding" evidence="1">
    <location>
        <begin position="226"/>
        <end position="376"/>
    </location>
</feature>
<reference evidence="3 4" key="1">
    <citation type="journal article" date="2015" name="Genome Announc.">
        <title>Expanding the biotechnology potential of lactobacilli through comparative genomics of 213 strains and associated genera.</title>
        <authorList>
            <person name="Sun Z."/>
            <person name="Harris H.M."/>
            <person name="McCann A."/>
            <person name="Guo C."/>
            <person name="Argimon S."/>
            <person name="Zhang W."/>
            <person name="Yang X."/>
            <person name="Jeffery I.B."/>
            <person name="Cooney J.C."/>
            <person name="Kagawa T.F."/>
            <person name="Liu W."/>
            <person name="Song Y."/>
            <person name="Salvetti E."/>
            <person name="Wrobel A."/>
            <person name="Rasinkangas P."/>
            <person name="Parkhill J."/>
            <person name="Rea M.C."/>
            <person name="O'Sullivan O."/>
            <person name="Ritari J."/>
            <person name="Douillard F.P."/>
            <person name="Paul Ross R."/>
            <person name="Yang R."/>
            <person name="Briner A.E."/>
            <person name="Felis G.E."/>
            <person name="de Vos W.M."/>
            <person name="Barrangou R."/>
            <person name="Klaenhammer T.R."/>
            <person name="Caufield P.W."/>
            <person name="Cui Y."/>
            <person name="Zhang H."/>
            <person name="O'Toole P.W."/>
        </authorList>
    </citation>
    <scope>NUCLEOTIDE SEQUENCE [LARGE SCALE GENOMIC DNA]</scope>
    <source>
        <strain evidence="3 4">DSM 15946</strain>
    </source>
</reference>
<dbReference type="PROSITE" id="PS51192">
    <property type="entry name" value="HELICASE_ATP_BIND_1"/>
    <property type="match status" value="1"/>
</dbReference>
<dbReference type="PATRIC" id="fig|1423760.3.peg.822"/>
<dbReference type="InterPro" id="IPR025202">
    <property type="entry name" value="PLD-like_dom"/>
</dbReference>
<dbReference type="InterPro" id="IPR058403">
    <property type="entry name" value="DUF8090"/>
</dbReference>
<dbReference type="InterPro" id="IPR050742">
    <property type="entry name" value="Helicase_Restrict-Modif_Enz"/>
</dbReference>
<dbReference type="SMART" id="SM00487">
    <property type="entry name" value="DEXDc"/>
    <property type="match status" value="1"/>
</dbReference>